<dbReference type="EMBL" id="CP036291">
    <property type="protein sequence ID" value="QDU88643.1"/>
    <property type="molecule type" value="Genomic_DNA"/>
</dbReference>
<dbReference type="AlphaFoldDB" id="A0A518DB20"/>
<name>A0A518DB20_9BACT</name>
<evidence type="ECO:0000313" key="1">
    <source>
        <dbReference type="EMBL" id="QDU88643.1"/>
    </source>
</evidence>
<dbReference type="InterPro" id="IPR011989">
    <property type="entry name" value="ARM-like"/>
</dbReference>
<gene>
    <name evidence="1" type="ORF">Pla175_20230</name>
</gene>
<evidence type="ECO:0000313" key="2">
    <source>
        <dbReference type="Proteomes" id="UP000317429"/>
    </source>
</evidence>
<dbReference type="KEGG" id="pnd:Pla175_20230"/>
<keyword evidence="2" id="KW-1185">Reference proteome</keyword>
<evidence type="ECO:0008006" key="3">
    <source>
        <dbReference type="Google" id="ProtNLM"/>
    </source>
</evidence>
<protein>
    <recommendedName>
        <fullName evidence="3">HEAT repeat protein</fullName>
    </recommendedName>
</protein>
<sequence length="570" mass="60975">MKVTRRALASVPVPAHPWTSPVVSSLPHGLERTLRVLASTKNGAAADVLDAGLRSPQEDIAGGAAMALLRRRDPASRERLVRGYSGLRRSVRPVLHTPEAVRRIRSDLSRFILGDDQSLTRDACRMAVDATDLELLPPIAEAAAGGGRLYAPLLAAAALRLATELGLLDVAANPATQRSGVDPAFLRRAAYLKLAEAADSFPQHGRLELVEALLHVSTPRDEAARRIISTPSHPCHAPLIDSLRQTRAVQGIDIVIDLWLDAAAPTAVRRVAIERGDRAFVGRLLSYVGAEPGPRVLEALTRDAAQFRWLTKPDVQLLCSLTGEQQAAAAALAYAGRLQPGTLRELLHGLLKYGSVNGRVAACRGLVRLPSGASHEPLILALADDAPAVVAQAAAVAKACRLPDAEARLVSLLDHPAERVRHAAQSELTGLRFDLYRDLYPRLTPQLREAAGRLVAKADPRAIEQVEACLRQPAVNPRLLALEWVEAMGIQRQCAPALIALLHVSDTGVQAEAARLLGGSDRPDAARALAELADASSSVLRDAVRASLKQLCAIDVTQALIESLLEDDLP</sequence>
<dbReference type="Gene3D" id="1.25.10.10">
    <property type="entry name" value="Leucine-rich Repeat Variant"/>
    <property type="match status" value="2"/>
</dbReference>
<dbReference type="SUPFAM" id="SSF48371">
    <property type="entry name" value="ARM repeat"/>
    <property type="match status" value="2"/>
</dbReference>
<proteinExistence type="predicted"/>
<organism evidence="1 2">
    <name type="scientific">Pirellulimonas nuda</name>
    <dbReference type="NCBI Taxonomy" id="2528009"/>
    <lineage>
        <taxon>Bacteria</taxon>
        <taxon>Pseudomonadati</taxon>
        <taxon>Planctomycetota</taxon>
        <taxon>Planctomycetia</taxon>
        <taxon>Pirellulales</taxon>
        <taxon>Lacipirellulaceae</taxon>
        <taxon>Pirellulimonas</taxon>
    </lineage>
</organism>
<accession>A0A518DB20</accession>
<dbReference type="Proteomes" id="UP000317429">
    <property type="component" value="Chromosome"/>
</dbReference>
<dbReference type="InterPro" id="IPR016024">
    <property type="entry name" value="ARM-type_fold"/>
</dbReference>
<reference evidence="1 2" key="1">
    <citation type="submission" date="2019-02" db="EMBL/GenBank/DDBJ databases">
        <title>Deep-cultivation of Planctomycetes and their phenomic and genomic characterization uncovers novel biology.</title>
        <authorList>
            <person name="Wiegand S."/>
            <person name="Jogler M."/>
            <person name="Boedeker C."/>
            <person name="Pinto D."/>
            <person name="Vollmers J."/>
            <person name="Rivas-Marin E."/>
            <person name="Kohn T."/>
            <person name="Peeters S.H."/>
            <person name="Heuer A."/>
            <person name="Rast P."/>
            <person name="Oberbeckmann S."/>
            <person name="Bunk B."/>
            <person name="Jeske O."/>
            <person name="Meyerdierks A."/>
            <person name="Storesund J.E."/>
            <person name="Kallscheuer N."/>
            <person name="Luecker S."/>
            <person name="Lage O.M."/>
            <person name="Pohl T."/>
            <person name="Merkel B.J."/>
            <person name="Hornburger P."/>
            <person name="Mueller R.-W."/>
            <person name="Bruemmer F."/>
            <person name="Labrenz M."/>
            <person name="Spormann A.M."/>
            <person name="Op den Camp H."/>
            <person name="Overmann J."/>
            <person name="Amann R."/>
            <person name="Jetten M.S.M."/>
            <person name="Mascher T."/>
            <person name="Medema M.H."/>
            <person name="Devos D.P."/>
            <person name="Kaster A.-K."/>
            <person name="Ovreas L."/>
            <person name="Rohde M."/>
            <person name="Galperin M.Y."/>
            <person name="Jogler C."/>
        </authorList>
    </citation>
    <scope>NUCLEOTIDE SEQUENCE [LARGE SCALE GENOMIC DNA]</scope>
    <source>
        <strain evidence="1 2">Pla175</strain>
    </source>
</reference>